<dbReference type="Proteomes" id="UP001056120">
    <property type="component" value="Linkage Group LG13"/>
</dbReference>
<organism evidence="1 2">
    <name type="scientific">Smallanthus sonchifolius</name>
    <dbReference type="NCBI Taxonomy" id="185202"/>
    <lineage>
        <taxon>Eukaryota</taxon>
        <taxon>Viridiplantae</taxon>
        <taxon>Streptophyta</taxon>
        <taxon>Embryophyta</taxon>
        <taxon>Tracheophyta</taxon>
        <taxon>Spermatophyta</taxon>
        <taxon>Magnoliopsida</taxon>
        <taxon>eudicotyledons</taxon>
        <taxon>Gunneridae</taxon>
        <taxon>Pentapetalae</taxon>
        <taxon>asterids</taxon>
        <taxon>campanulids</taxon>
        <taxon>Asterales</taxon>
        <taxon>Asteraceae</taxon>
        <taxon>Asteroideae</taxon>
        <taxon>Heliantheae alliance</taxon>
        <taxon>Millerieae</taxon>
        <taxon>Smallanthus</taxon>
    </lineage>
</organism>
<keyword evidence="2" id="KW-1185">Reference proteome</keyword>
<comment type="caution">
    <text evidence="1">The sequence shown here is derived from an EMBL/GenBank/DDBJ whole genome shotgun (WGS) entry which is preliminary data.</text>
</comment>
<evidence type="ECO:0000313" key="2">
    <source>
        <dbReference type="Proteomes" id="UP001056120"/>
    </source>
</evidence>
<proteinExistence type="predicted"/>
<protein>
    <submittedName>
        <fullName evidence="1">Uncharacterized protein</fullName>
    </submittedName>
</protein>
<evidence type="ECO:0000313" key="1">
    <source>
        <dbReference type="EMBL" id="KAI3787113.1"/>
    </source>
</evidence>
<accession>A0ACB9GVK4</accession>
<dbReference type="EMBL" id="CM042030">
    <property type="protein sequence ID" value="KAI3787113.1"/>
    <property type="molecule type" value="Genomic_DNA"/>
</dbReference>
<sequence length="764" mass="85353">MTSKSKGKIKSMGEASLIETTTIKWNRDELDKLCDMLSFDQEWGLEFPSPGMTAADPPDGKISLYAAFFIYCNLRLPITRFIAQLLTFYQVYISQMHPMGICRATHFEFSCRALGVEPTCGRFNVFYKMVLRDSWFSFVGREGKVKSHITKAPSSFHEWKERFFYVKRDVIPLVMNVRSATDSFFEPALESFEGQDWYVALAANPAEIKTLRESALVAVGMSRVWKFPDRVPHYAIGYRVDRVYGILFNKPDGRMAWSELASSEPSVLERWKDNFLHPRSMDSDFSHPDTSGLVLVINPRPLNSVSSAGETFVMLSSDESSSSSDECGEGSGSAKHKRLALKSKSPSDDKMMHSPRGKRPKLSDSLKKAEEAALVNEPVFPKPVAVEKSGVTHVSPIEPVRPTEPDKVIPSPVDPSVVAGVDQGSKVISAGTAKGPPPTERLFQRHRPRSQLRDQVVTNVVGTLSCVSEMVHDWKLLCSENREFELSKREFERMKRELEDSRSGVERVRKLKWDLSSSREEAARELHQKAAADRKTACEQGNAKLAKAVDVGKLATSRVSALEGENKGLVERLALRDTEVVTRDNEIARLRAQLKEISNAKDNESAHRVVLESEVQALRADRRWLVSECIPHVVELVKDSPEFQLGYSQLLSANKFLGRQHGFDEGYRFAEEGLPKTSFELYDVNCQEGLDEKISEFDNLSFGILKDVTDCAYHPDLSGLKAILVGKDDEVGPSRREEEVPDSDHSNGEGSMSGVGDGDGDAKA</sequence>
<reference evidence="2" key="1">
    <citation type="journal article" date="2022" name="Mol. Ecol. Resour.">
        <title>The genomes of chicory, endive, great burdock and yacon provide insights into Asteraceae palaeo-polyploidization history and plant inulin production.</title>
        <authorList>
            <person name="Fan W."/>
            <person name="Wang S."/>
            <person name="Wang H."/>
            <person name="Wang A."/>
            <person name="Jiang F."/>
            <person name="Liu H."/>
            <person name="Zhao H."/>
            <person name="Xu D."/>
            <person name="Zhang Y."/>
        </authorList>
    </citation>
    <scope>NUCLEOTIDE SEQUENCE [LARGE SCALE GENOMIC DNA]</scope>
    <source>
        <strain evidence="2">cv. Yunnan</strain>
    </source>
</reference>
<gene>
    <name evidence="1" type="ORF">L1987_41332</name>
</gene>
<name>A0ACB9GVK4_9ASTR</name>
<reference evidence="1 2" key="2">
    <citation type="journal article" date="2022" name="Mol. Ecol. Resour.">
        <title>The genomes of chicory, endive, great burdock and yacon provide insights into Asteraceae paleo-polyploidization history and plant inulin production.</title>
        <authorList>
            <person name="Fan W."/>
            <person name="Wang S."/>
            <person name="Wang H."/>
            <person name="Wang A."/>
            <person name="Jiang F."/>
            <person name="Liu H."/>
            <person name="Zhao H."/>
            <person name="Xu D."/>
            <person name="Zhang Y."/>
        </authorList>
    </citation>
    <scope>NUCLEOTIDE SEQUENCE [LARGE SCALE GENOMIC DNA]</scope>
    <source>
        <strain evidence="2">cv. Yunnan</strain>
        <tissue evidence="1">Leaves</tissue>
    </source>
</reference>